<comment type="caution">
    <text evidence="1">The sequence shown here is derived from an EMBL/GenBank/DDBJ whole genome shotgun (WGS) entry which is preliminary data.</text>
</comment>
<dbReference type="EMBL" id="JABSTQ010011056">
    <property type="protein sequence ID" value="KAG0415562.1"/>
    <property type="molecule type" value="Genomic_DNA"/>
</dbReference>
<accession>A0AC60P8I7</accession>
<feature type="non-terminal residue" evidence="1">
    <location>
        <position position="1"/>
    </location>
</feature>
<gene>
    <name evidence="1" type="ORF">HPB47_007287</name>
</gene>
<reference evidence="1 2" key="1">
    <citation type="journal article" date="2020" name="Cell">
        <title>Large-Scale Comparative Analyses of Tick Genomes Elucidate Their Genetic Diversity and Vector Capacities.</title>
        <authorList>
            <consortium name="Tick Genome and Microbiome Consortium (TIGMIC)"/>
            <person name="Jia N."/>
            <person name="Wang J."/>
            <person name="Shi W."/>
            <person name="Du L."/>
            <person name="Sun Y."/>
            <person name="Zhan W."/>
            <person name="Jiang J.F."/>
            <person name="Wang Q."/>
            <person name="Zhang B."/>
            <person name="Ji P."/>
            <person name="Bell-Sakyi L."/>
            <person name="Cui X.M."/>
            <person name="Yuan T.T."/>
            <person name="Jiang B.G."/>
            <person name="Yang W.F."/>
            <person name="Lam T.T."/>
            <person name="Chang Q.C."/>
            <person name="Ding S.J."/>
            <person name="Wang X.J."/>
            <person name="Zhu J.G."/>
            <person name="Ruan X.D."/>
            <person name="Zhao L."/>
            <person name="Wei J.T."/>
            <person name="Ye R.Z."/>
            <person name="Que T.C."/>
            <person name="Du C.H."/>
            <person name="Zhou Y.H."/>
            <person name="Cheng J.X."/>
            <person name="Dai P.F."/>
            <person name="Guo W.B."/>
            <person name="Han X.H."/>
            <person name="Huang E.J."/>
            <person name="Li L.F."/>
            <person name="Wei W."/>
            <person name="Gao Y.C."/>
            <person name="Liu J.Z."/>
            <person name="Shao H.Z."/>
            <person name="Wang X."/>
            <person name="Wang C.C."/>
            <person name="Yang T.C."/>
            <person name="Huo Q.B."/>
            <person name="Li W."/>
            <person name="Chen H.Y."/>
            <person name="Chen S.E."/>
            <person name="Zhou L.G."/>
            <person name="Ni X.B."/>
            <person name="Tian J.H."/>
            <person name="Sheng Y."/>
            <person name="Liu T."/>
            <person name="Pan Y.S."/>
            <person name="Xia L.Y."/>
            <person name="Li J."/>
            <person name="Zhao F."/>
            <person name="Cao W.C."/>
        </authorList>
    </citation>
    <scope>NUCLEOTIDE SEQUENCE [LARGE SCALE GENOMIC DNA]</scope>
    <source>
        <strain evidence="1">Iper-2018</strain>
    </source>
</reference>
<proteinExistence type="predicted"/>
<sequence>HSSSKKRLRKSESPLLAKFNELLQTTISPSPSVSNHPPPRRDSAVSRASRTAGQGQLSHDHRRSDPATVQPAPDAESPSRADPDAIRPDSDSEPAPLVVPTVPAAEQQEVPARRVQPPRQRRALDR</sequence>
<keyword evidence="2" id="KW-1185">Reference proteome</keyword>
<name>A0AC60P8I7_IXOPE</name>
<protein>
    <submittedName>
        <fullName evidence="1">Uncharacterized protein</fullName>
    </submittedName>
</protein>
<evidence type="ECO:0000313" key="2">
    <source>
        <dbReference type="Proteomes" id="UP000805193"/>
    </source>
</evidence>
<dbReference type="Proteomes" id="UP000805193">
    <property type="component" value="Unassembled WGS sequence"/>
</dbReference>
<organism evidence="1 2">
    <name type="scientific">Ixodes persulcatus</name>
    <name type="common">Taiga tick</name>
    <dbReference type="NCBI Taxonomy" id="34615"/>
    <lineage>
        <taxon>Eukaryota</taxon>
        <taxon>Metazoa</taxon>
        <taxon>Ecdysozoa</taxon>
        <taxon>Arthropoda</taxon>
        <taxon>Chelicerata</taxon>
        <taxon>Arachnida</taxon>
        <taxon>Acari</taxon>
        <taxon>Parasitiformes</taxon>
        <taxon>Ixodida</taxon>
        <taxon>Ixodoidea</taxon>
        <taxon>Ixodidae</taxon>
        <taxon>Ixodinae</taxon>
        <taxon>Ixodes</taxon>
    </lineage>
</organism>
<evidence type="ECO:0000313" key="1">
    <source>
        <dbReference type="EMBL" id="KAG0415562.1"/>
    </source>
</evidence>